<dbReference type="PANTHER" id="PTHR13847">
    <property type="entry name" value="SARCOSINE DEHYDROGENASE-RELATED"/>
    <property type="match status" value="1"/>
</dbReference>
<dbReference type="Pfam" id="PF00355">
    <property type="entry name" value="Rieske"/>
    <property type="match status" value="1"/>
</dbReference>
<dbReference type="Gene3D" id="2.102.10.10">
    <property type="entry name" value="Rieske [2Fe-2S] iron-sulphur domain"/>
    <property type="match status" value="1"/>
</dbReference>
<keyword evidence="5" id="KW-1015">Disulfide bond</keyword>
<keyword evidence="2" id="KW-0479">Metal-binding</keyword>
<dbReference type="PRINTS" id="PR00162">
    <property type="entry name" value="RIESKE"/>
</dbReference>
<dbReference type="EMBL" id="JAUSTT010000022">
    <property type="protein sequence ID" value="MDQ0177430.1"/>
    <property type="molecule type" value="Genomic_DNA"/>
</dbReference>
<dbReference type="RefSeq" id="WP_307231398.1">
    <property type="nucleotide sequence ID" value="NZ_JAUSTT010000022.1"/>
</dbReference>
<dbReference type="Gene3D" id="3.50.50.60">
    <property type="entry name" value="FAD/NAD(P)-binding domain"/>
    <property type="match status" value="1"/>
</dbReference>
<organism evidence="7 8">
    <name type="scientific">Bacillus chungangensis</name>
    <dbReference type="NCBI Taxonomy" id="587633"/>
    <lineage>
        <taxon>Bacteria</taxon>
        <taxon>Bacillati</taxon>
        <taxon>Bacillota</taxon>
        <taxon>Bacilli</taxon>
        <taxon>Bacillales</taxon>
        <taxon>Bacillaceae</taxon>
        <taxon>Bacillus</taxon>
    </lineage>
</organism>
<dbReference type="InterPro" id="IPR036922">
    <property type="entry name" value="Rieske_2Fe-2S_sf"/>
</dbReference>
<dbReference type="CDD" id="cd03477">
    <property type="entry name" value="Rieske_YhfW_C"/>
    <property type="match status" value="1"/>
</dbReference>
<evidence type="ECO:0000313" key="8">
    <source>
        <dbReference type="Proteomes" id="UP001223586"/>
    </source>
</evidence>
<dbReference type="Proteomes" id="UP001223586">
    <property type="component" value="Unassembled WGS sequence"/>
</dbReference>
<dbReference type="PROSITE" id="PS51296">
    <property type="entry name" value="RIESKE"/>
    <property type="match status" value="1"/>
</dbReference>
<dbReference type="InterPro" id="IPR038010">
    <property type="entry name" value="YhfW_C"/>
</dbReference>
<evidence type="ECO:0000259" key="6">
    <source>
        <dbReference type="PROSITE" id="PS51296"/>
    </source>
</evidence>
<proteinExistence type="predicted"/>
<name>A0ABT9WVU4_9BACI</name>
<dbReference type="InterPro" id="IPR005805">
    <property type="entry name" value="Rieske_Fe-S_prot_C"/>
</dbReference>
<accession>A0ABT9WVU4</accession>
<dbReference type="PANTHER" id="PTHR13847:SF274">
    <property type="entry name" value="RIESKE 2FE-2S IRON-SULFUR PROTEIN YHFW-RELATED"/>
    <property type="match status" value="1"/>
</dbReference>
<dbReference type="InterPro" id="IPR036188">
    <property type="entry name" value="FAD/NAD-bd_sf"/>
</dbReference>
<dbReference type="SUPFAM" id="SSF50022">
    <property type="entry name" value="ISP domain"/>
    <property type="match status" value="1"/>
</dbReference>
<evidence type="ECO:0000256" key="5">
    <source>
        <dbReference type="ARBA" id="ARBA00023157"/>
    </source>
</evidence>
<keyword evidence="8" id="KW-1185">Reference proteome</keyword>
<evidence type="ECO:0000256" key="2">
    <source>
        <dbReference type="ARBA" id="ARBA00022723"/>
    </source>
</evidence>
<evidence type="ECO:0000256" key="3">
    <source>
        <dbReference type="ARBA" id="ARBA00023004"/>
    </source>
</evidence>
<gene>
    <name evidence="7" type="ORF">J2S08_003310</name>
</gene>
<keyword evidence="4" id="KW-0411">Iron-sulfur</keyword>
<evidence type="ECO:0000256" key="1">
    <source>
        <dbReference type="ARBA" id="ARBA00022714"/>
    </source>
</evidence>
<protein>
    <submittedName>
        <fullName evidence="7">Glycine/D-amino acid oxidase-like deaminating enzyme/nitrite reductase/ring-hydroxylating ferredoxin subunit</fullName>
    </submittedName>
</protein>
<comment type="caution">
    <text evidence="7">The sequence shown here is derived from an EMBL/GenBank/DDBJ whole genome shotgun (WGS) entry which is preliminary data.</text>
</comment>
<keyword evidence="1" id="KW-0001">2Fe-2S</keyword>
<reference evidence="7 8" key="1">
    <citation type="submission" date="2023-07" db="EMBL/GenBank/DDBJ databases">
        <title>Genomic Encyclopedia of Type Strains, Phase IV (KMG-IV): sequencing the most valuable type-strain genomes for metagenomic binning, comparative biology and taxonomic classification.</title>
        <authorList>
            <person name="Goeker M."/>
        </authorList>
    </citation>
    <scope>NUCLEOTIDE SEQUENCE [LARGE SCALE GENOMIC DNA]</scope>
    <source>
        <strain evidence="7 8">DSM 23837</strain>
    </source>
</reference>
<sequence length="505" mass="56378">MQIKLPQSPEPYWRASVKLPQFPVLDQDINVDVAIVGGGITGITTAYLLANEGLSIAVLDAGELFNGTTGHTTAKITAQHDLIYDELITQLGSEKAKKYYSANHDALQWIKSTISIQKIDCDFSNEAAYLFTESDSDVKKLENEMRAYEQLGIDGVFLQKIPLSINVKAALMMEQQGQFHPLKYLKRLLGVIVEKGGRLYENTKALDIEKGKKQKISTENGCHIFCDKVVICSHHPFYDGAGFYFSRMYAERSYVLAVKSEQPYPGGMYLSVEDPKRSIRHTPIGDDHYLIIGGENHKTGQGVETSEHYEALKKFVKTRFDVDSIAYRWSAQDLTTLDNIPYIGEISAGNPHILVATGYRKWGMTSSAAAGLLLKDLILEKENPYKELYTPSRFHPNPSIKTFVQQNADVAKHLVKGKLESPSKTAADLERDEGAVILFNGKRAGAYKDEDGTVHMVDTTCTHMRCEVEWNSGERTWDCPCHGSRFSITGEVLEGPAEKPLDIIK</sequence>
<dbReference type="Gene3D" id="3.30.9.10">
    <property type="entry name" value="D-Amino Acid Oxidase, subunit A, domain 2"/>
    <property type="match status" value="1"/>
</dbReference>
<dbReference type="SUPFAM" id="SSF51971">
    <property type="entry name" value="Nucleotide-binding domain"/>
    <property type="match status" value="1"/>
</dbReference>
<dbReference type="Pfam" id="PF01266">
    <property type="entry name" value="DAO"/>
    <property type="match status" value="1"/>
</dbReference>
<evidence type="ECO:0000256" key="4">
    <source>
        <dbReference type="ARBA" id="ARBA00023014"/>
    </source>
</evidence>
<dbReference type="InterPro" id="IPR006076">
    <property type="entry name" value="FAD-dep_OxRdtase"/>
</dbReference>
<evidence type="ECO:0000313" key="7">
    <source>
        <dbReference type="EMBL" id="MDQ0177430.1"/>
    </source>
</evidence>
<feature type="domain" description="Rieske" evidence="6">
    <location>
        <begin position="421"/>
        <end position="505"/>
    </location>
</feature>
<keyword evidence="3" id="KW-0408">Iron</keyword>
<dbReference type="InterPro" id="IPR017941">
    <property type="entry name" value="Rieske_2Fe-2S"/>
</dbReference>